<comment type="caution">
    <text evidence="2">The sequence shown here is derived from an EMBL/GenBank/DDBJ whole genome shotgun (WGS) entry which is preliminary data.</text>
</comment>
<organism evidence="2 3">
    <name type="scientific">Paenibacillus plantiphilus</name>
    <dbReference type="NCBI Taxonomy" id="2905650"/>
    <lineage>
        <taxon>Bacteria</taxon>
        <taxon>Bacillati</taxon>
        <taxon>Bacillota</taxon>
        <taxon>Bacilli</taxon>
        <taxon>Bacillales</taxon>
        <taxon>Paenibacillaceae</taxon>
        <taxon>Paenibacillus</taxon>
    </lineage>
</organism>
<evidence type="ECO:0000259" key="1">
    <source>
        <dbReference type="Pfam" id="PF00550"/>
    </source>
</evidence>
<dbReference type="EMBL" id="CAKMMF010000003">
    <property type="protein sequence ID" value="CAH1195722.1"/>
    <property type="molecule type" value="Genomic_DNA"/>
</dbReference>
<keyword evidence="3" id="KW-1185">Reference proteome</keyword>
<dbReference type="Pfam" id="PF00550">
    <property type="entry name" value="PP-binding"/>
    <property type="match status" value="1"/>
</dbReference>
<evidence type="ECO:0000313" key="2">
    <source>
        <dbReference type="EMBL" id="CAH1195722.1"/>
    </source>
</evidence>
<dbReference type="InterPro" id="IPR036736">
    <property type="entry name" value="ACP-like_sf"/>
</dbReference>
<sequence>MNLVVTQTNVTNFVSEKISDLTRKPELKHLLTLTDRMLDFGMTSKIFIQLIVEIEHRYDIYFRDNELWLNGFDSIGDLVDRIVEELYASTAHPFS</sequence>
<reference evidence="2" key="1">
    <citation type="submission" date="2022-01" db="EMBL/GenBank/DDBJ databases">
        <authorList>
            <person name="Criscuolo A."/>
        </authorList>
    </citation>
    <scope>NUCLEOTIDE SEQUENCE</scope>
    <source>
        <strain evidence="2">CIP111893</strain>
    </source>
</reference>
<dbReference type="Proteomes" id="UP000838686">
    <property type="component" value="Unassembled WGS sequence"/>
</dbReference>
<dbReference type="SUPFAM" id="SSF47336">
    <property type="entry name" value="ACP-like"/>
    <property type="match status" value="1"/>
</dbReference>
<dbReference type="Gene3D" id="1.10.1200.10">
    <property type="entry name" value="ACP-like"/>
    <property type="match status" value="1"/>
</dbReference>
<name>A0ABM9BXU4_9BACL</name>
<protein>
    <recommendedName>
        <fullName evidence="1">Carrier domain-containing protein</fullName>
    </recommendedName>
</protein>
<evidence type="ECO:0000313" key="3">
    <source>
        <dbReference type="Proteomes" id="UP000838686"/>
    </source>
</evidence>
<dbReference type="RefSeq" id="WP_236339039.1">
    <property type="nucleotide sequence ID" value="NZ_CAKMMF010000003.1"/>
</dbReference>
<feature type="domain" description="Carrier" evidence="1">
    <location>
        <begin position="15"/>
        <end position="82"/>
    </location>
</feature>
<proteinExistence type="predicted"/>
<gene>
    <name evidence="2" type="ORF">PAECIP111893_00747</name>
</gene>
<accession>A0ABM9BXU4</accession>
<dbReference type="InterPro" id="IPR009081">
    <property type="entry name" value="PP-bd_ACP"/>
</dbReference>